<dbReference type="PIRSF" id="PIRSF000157">
    <property type="entry name" value="Oxoglu_dh_E1"/>
    <property type="match status" value="1"/>
</dbReference>
<dbReference type="EMBL" id="JPKZ01002602">
    <property type="protein sequence ID" value="KHN75853.1"/>
    <property type="molecule type" value="Genomic_DNA"/>
</dbReference>
<dbReference type="Gene3D" id="3.40.50.11610">
    <property type="entry name" value="Multifunctional 2-oxoglutarate metabolism enzyme, C-terminal domain"/>
    <property type="match status" value="1"/>
</dbReference>
<dbReference type="GO" id="GO:0030976">
    <property type="term" value="F:thiamine pyrophosphate binding"/>
    <property type="evidence" value="ECO:0007669"/>
    <property type="project" value="InterPro"/>
</dbReference>
<dbReference type="PANTHER" id="PTHR23152">
    <property type="entry name" value="2-OXOGLUTARATE DEHYDROGENASE"/>
    <property type="match status" value="1"/>
</dbReference>
<evidence type="ECO:0000256" key="1">
    <source>
        <dbReference type="ARBA" id="ARBA00001964"/>
    </source>
</evidence>
<dbReference type="PANTHER" id="PTHR23152:SF4">
    <property type="entry name" value="2-OXOADIPATE DEHYDROGENASE COMPLEX COMPONENT E1"/>
    <property type="match status" value="1"/>
</dbReference>
<evidence type="ECO:0000256" key="4">
    <source>
        <dbReference type="ARBA" id="ARBA00022946"/>
    </source>
</evidence>
<dbReference type="InterPro" id="IPR029061">
    <property type="entry name" value="THDP-binding"/>
</dbReference>
<evidence type="ECO:0000256" key="2">
    <source>
        <dbReference type="ARBA" id="ARBA00004173"/>
    </source>
</evidence>
<organism evidence="9 10">
    <name type="scientific">Toxocara canis</name>
    <name type="common">Canine roundworm</name>
    <dbReference type="NCBI Taxonomy" id="6265"/>
    <lineage>
        <taxon>Eukaryota</taxon>
        <taxon>Metazoa</taxon>
        <taxon>Ecdysozoa</taxon>
        <taxon>Nematoda</taxon>
        <taxon>Chromadorea</taxon>
        <taxon>Rhabditida</taxon>
        <taxon>Spirurina</taxon>
        <taxon>Ascaridomorpha</taxon>
        <taxon>Ascaridoidea</taxon>
        <taxon>Toxocaridae</taxon>
        <taxon>Toxocara</taxon>
    </lineage>
</organism>
<dbReference type="Proteomes" id="UP000031036">
    <property type="component" value="Unassembled WGS sequence"/>
</dbReference>
<evidence type="ECO:0000259" key="8">
    <source>
        <dbReference type="SMART" id="SM00861"/>
    </source>
</evidence>
<dbReference type="GO" id="GO:0016624">
    <property type="term" value="F:oxidoreductase activity, acting on the aldehyde or oxo group of donors, disulfide as acceptor"/>
    <property type="evidence" value="ECO:0007669"/>
    <property type="project" value="InterPro"/>
</dbReference>
<dbReference type="InterPro" id="IPR011603">
    <property type="entry name" value="2oxoglutarate_DH_E1"/>
</dbReference>
<gene>
    <name evidence="9" type="primary">ZK836.2</name>
    <name evidence="9" type="ORF">Tcan_11520</name>
</gene>
<evidence type="ECO:0000256" key="3">
    <source>
        <dbReference type="ARBA" id="ARBA00006936"/>
    </source>
</evidence>
<dbReference type="AlphaFoldDB" id="A0A0B2V2S1"/>
<dbReference type="SMART" id="SM00861">
    <property type="entry name" value="Transket_pyr"/>
    <property type="match status" value="1"/>
</dbReference>
<protein>
    <submittedName>
        <fullName evidence="9">Putative 2-oxoglutarate dehydrogenase E1 component DHKTD1-like protein, mitochondrial</fullName>
    </submittedName>
</protein>
<dbReference type="OMA" id="PAQYYHV"/>
<dbReference type="InterPro" id="IPR031717">
    <property type="entry name" value="ODO-1/KGD_C"/>
</dbReference>
<accession>A0A0B2V2S1</accession>
<comment type="caution">
    <text evidence="9">The sequence shown here is derived from an EMBL/GenBank/DDBJ whole genome shotgun (WGS) entry which is preliminary data.</text>
</comment>
<dbReference type="STRING" id="6265.A0A0B2V2S1"/>
<dbReference type="Gene3D" id="3.40.50.970">
    <property type="match status" value="1"/>
</dbReference>
<dbReference type="SMR" id="A0A0B2V2S1"/>
<keyword evidence="7" id="KW-0496">Mitochondrion</keyword>
<sequence length="807" mass="91009">CIHACLYHTDKGVSVRLFTRERTSSGASRVHELKPELYGLDPETELKDVGIVLRVSDLADKLAAIYCGNIAAEFMHIKNWAERSWFAGRFEEMHRQELRPEERLRYAELMLRSQNFDNFLALKFPTVKRYGCEGAESMFAFFNEVFDSASLYDIEDLTVCMAHRGRLNLLCELMRFPTVQLFRKIRGKLEFPENVQGVGDVLSHFTSSFDHKTNDGIVHITMMPNPSHLEAVNPVAMGRTRGRMLTKKKGDYGTLGGRNGDGVLCVQVHGDGSFTGQGVIWETLAMSETPHFRLGGSIHMVINNQLAYTAERKTSRSSDHTTDIAKAIDAPIIHVNGDHPDLVAKATRILMEYRHKYRKDAFLNLICYRRWGHNELDDPRFTQPVMYKANHLKGNWNGMVQAPHSMETWDTGVDVDLLRFIGAKSVSVPEGFAVNEHLQKVHVASRIAKMESGRDIEWSTAEALAFGSLLLQGYDIRISGQDVGRGTFSQRHVMLVDQKTDAAIVPLNNMVPEQKNFIEVANSLLSEEAVLGYEFGFSMEHPKRLCIWEAQFGDFFNGAQIIIDTFVASAESKWLTQSGLVMILPHGIDGMGPEHSTCRMERFLQLCNSREDQTPADGESVNMHIANPTTSAQYFHLLRRQVLTPYRKPLIIVGPKILLRHPMAASTLHDMNEGTHFRPVIGDDTVSSADVTKVIFCSGKHYYTLQKEREVRNLKNVAIIRLELLCPFPVEALRSAACRYPDAKVHVWSQEEARNAGAWNFVRPRFANSLGIGLKYCGRPELAWTATPIASLHEAESRKVIEDTFAA</sequence>
<name>A0A0B2V2S1_TOXCA</name>
<proteinExistence type="inferred from homology"/>
<dbReference type="Pfam" id="PF02779">
    <property type="entry name" value="Transket_pyr"/>
    <property type="match status" value="1"/>
</dbReference>
<reference evidence="9 10" key="1">
    <citation type="submission" date="2014-11" db="EMBL/GenBank/DDBJ databases">
        <title>Genetic blueprint of the zoonotic pathogen Toxocara canis.</title>
        <authorList>
            <person name="Zhu X.-Q."/>
            <person name="Korhonen P.K."/>
            <person name="Cai H."/>
            <person name="Young N.D."/>
            <person name="Nejsum P."/>
            <person name="von Samson-Himmelstjerna G."/>
            <person name="Boag P.R."/>
            <person name="Tan P."/>
            <person name="Li Q."/>
            <person name="Min J."/>
            <person name="Yang Y."/>
            <person name="Wang X."/>
            <person name="Fang X."/>
            <person name="Hall R.S."/>
            <person name="Hofmann A."/>
            <person name="Sternberg P.W."/>
            <person name="Jex A.R."/>
            <person name="Gasser R.B."/>
        </authorList>
    </citation>
    <scope>NUCLEOTIDE SEQUENCE [LARGE SCALE GENOMIC DNA]</scope>
    <source>
        <strain evidence="9">PN_DK_2014</strain>
    </source>
</reference>
<dbReference type="GO" id="GO:0005739">
    <property type="term" value="C:mitochondrion"/>
    <property type="evidence" value="ECO:0007669"/>
    <property type="project" value="UniProtKB-SubCell"/>
</dbReference>
<evidence type="ECO:0000313" key="9">
    <source>
        <dbReference type="EMBL" id="KHN75853.1"/>
    </source>
</evidence>
<keyword evidence="5" id="KW-0560">Oxidoreductase</keyword>
<dbReference type="Pfam" id="PF00676">
    <property type="entry name" value="E1_dh"/>
    <property type="match status" value="1"/>
</dbReference>
<dbReference type="InterPro" id="IPR005475">
    <property type="entry name" value="Transketolase-like_Pyr-bd"/>
</dbReference>
<evidence type="ECO:0000313" key="10">
    <source>
        <dbReference type="Proteomes" id="UP000031036"/>
    </source>
</evidence>
<dbReference type="Gene3D" id="3.40.50.12470">
    <property type="match status" value="1"/>
</dbReference>
<comment type="subcellular location">
    <subcellularLocation>
        <location evidence="2">Mitochondrion</location>
    </subcellularLocation>
</comment>
<evidence type="ECO:0000256" key="7">
    <source>
        <dbReference type="ARBA" id="ARBA00023128"/>
    </source>
</evidence>
<dbReference type="InterPro" id="IPR042179">
    <property type="entry name" value="KGD_C_sf"/>
</dbReference>
<keyword evidence="10" id="KW-1185">Reference proteome</keyword>
<feature type="domain" description="Transketolase-like pyrimidine-binding" evidence="8">
    <location>
        <begin position="456"/>
        <end position="661"/>
    </location>
</feature>
<keyword evidence="6" id="KW-0786">Thiamine pyrophosphate</keyword>
<comment type="cofactor">
    <cofactor evidence="1">
        <name>thiamine diphosphate</name>
        <dbReference type="ChEBI" id="CHEBI:58937"/>
    </cofactor>
</comment>
<evidence type="ECO:0000256" key="6">
    <source>
        <dbReference type="ARBA" id="ARBA00023052"/>
    </source>
</evidence>
<keyword evidence="4" id="KW-0809">Transit peptide</keyword>
<feature type="non-terminal residue" evidence="9">
    <location>
        <position position="1"/>
    </location>
</feature>
<comment type="similarity">
    <text evidence="3">Belongs to the alpha-ketoglutarate dehydrogenase family.</text>
</comment>
<dbReference type="Pfam" id="PF16870">
    <property type="entry name" value="OxoGdeHyase_C"/>
    <property type="match status" value="1"/>
</dbReference>
<evidence type="ECO:0000256" key="5">
    <source>
        <dbReference type="ARBA" id="ARBA00023002"/>
    </source>
</evidence>
<dbReference type="OrthoDB" id="413077at2759"/>
<dbReference type="SUPFAM" id="SSF52518">
    <property type="entry name" value="Thiamin diphosphate-binding fold (THDP-binding)"/>
    <property type="match status" value="2"/>
</dbReference>
<dbReference type="InterPro" id="IPR001017">
    <property type="entry name" value="DH_E1"/>
</dbReference>
<dbReference type="CDD" id="cd02016">
    <property type="entry name" value="TPP_E1_OGDC_like"/>
    <property type="match status" value="1"/>
</dbReference>